<dbReference type="InterPro" id="IPR039420">
    <property type="entry name" value="WalR-like"/>
</dbReference>
<evidence type="ECO:0000256" key="6">
    <source>
        <dbReference type="PROSITE-ProRule" id="PRU00169"/>
    </source>
</evidence>
<reference evidence="10 11" key="1">
    <citation type="submission" date="2019-09" db="EMBL/GenBank/DDBJ databases">
        <authorList>
            <person name="Cremers G."/>
        </authorList>
    </citation>
    <scope>NUCLEOTIDE SEQUENCE [LARGE SCALE GENOMIC DNA]</scope>
    <source>
        <strain evidence="10">4A</strain>
    </source>
</reference>
<dbReference type="InterPro" id="IPR001867">
    <property type="entry name" value="OmpR/PhoB-type_DNA-bd"/>
</dbReference>
<dbReference type="InterPro" id="IPR016032">
    <property type="entry name" value="Sig_transdc_resp-reg_C-effctor"/>
</dbReference>
<dbReference type="GO" id="GO:0000156">
    <property type="term" value="F:phosphorelay response regulator activity"/>
    <property type="evidence" value="ECO:0007669"/>
    <property type="project" value="TreeGrafter"/>
</dbReference>
<dbReference type="Proteomes" id="UP000334923">
    <property type="component" value="Unassembled WGS sequence"/>
</dbReference>
<keyword evidence="3" id="KW-0805">Transcription regulation</keyword>
<dbReference type="GO" id="GO:0000976">
    <property type="term" value="F:transcription cis-regulatory region binding"/>
    <property type="evidence" value="ECO:0007669"/>
    <property type="project" value="TreeGrafter"/>
</dbReference>
<name>A0A5E6M4S4_9BACT</name>
<evidence type="ECO:0000313" key="11">
    <source>
        <dbReference type="Proteomes" id="UP000334923"/>
    </source>
</evidence>
<evidence type="ECO:0000259" key="9">
    <source>
        <dbReference type="PROSITE" id="PS51755"/>
    </source>
</evidence>
<gene>
    <name evidence="10" type="primary">phoP</name>
    <name evidence="10" type="ORF">MAMT_00037</name>
</gene>
<dbReference type="AlphaFoldDB" id="A0A5E6M4S4"/>
<dbReference type="SUPFAM" id="SSF46894">
    <property type="entry name" value="C-terminal effector domain of the bipartite response regulators"/>
    <property type="match status" value="1"/>
</dbReference>
<keyword evidence="5" id="KW-0804">Transcription</keyword>
<dbReference type="GO" id="GO:0006355">
    <property type="term" value="P:regulation of DNA-templated transcription"/>
    <property type="evidence" value="ECO:0007669"/>
    <property type="project" value="InterPro"/>
</dbReference>
<dbReference type="PANTHER" id="PTHR48111:SF4">
    <property type="entry name" value="DNA-BINDING DUAL TRANSCRIPTIONAL REGULATOR OMPR"/>
    <property type="match status" value="1"/>
</dbReference>
<dbReference type="Pfam" id="PF00072">
    <property type="entry name" value="Response_reg"/>
    <property type="match status" value="1"/>
</dbReference>
<dbReference type="FunFam" id="3.40.50.2300:FF:000001">
    <property type="entry name" value="DNA-binding response regulator PhoB"/>
    <property type="match status" value="1"/>
</dbReference>
<dbReference type="GO" id="GO:0032993">
    <property type="term" value="C:protein-DNA complex"/>
    <property type="evidence" value="ECO:0007669"/>
    <property type="project" value="TreeGrafter"/>
</dbReference>
<evidence type="ECO:0000259" key="8">
    <source>
        <dbReference type="PROSITE" id="PS50110"/>
    </source>
</evidence>
<evidence type="ECO:0000256" key="3">
    <source>
        <dbReference type="ARBA" id="ARBA00023015"/>
    </source>
</evidence>
<feature type="DNA-binding region" description="OmpR/PhoB-type" evidence="7">
    <location>
        <begin position="135"/>
        <end position="233"/>
    </location>
</feature>
<sequence>MAVSPGQHIVLVVEDEPDVLELVCLNLTAAGFHTIRAANGADGLEKAMSGLPDLMVLDLMLPELGGLEVCKTLRRNPATADLPILILTAKVEPAYRVEGLELGADDYLTKPFSPRELVLRTRSLLRRRVESVLPTEPIRHENLVLHPKRHEAFVRSRRVDLTVTEFRLLNMLLRGRGRVHRREDLLREVWGYKKVMEMDTRTVDTHVRRLREKLGRAARYIETVRGIGYRFRTKRRGDDAEEPVSPKPDP</sequence>
<evidence type="ECO:0000256" key="2">
    <source>
        <dbReference type="ARBA" id="ARBA00023012"/>
    </source>
</evidence>
<dbReference type="GO" id="GO:0005829">
    <property type="term" value="C:cytosol"/>
    <property type="evidence" value="ECO:0007669"/>
    <property type="project" value="TreeGrafter"/>
</dbReference>
<dbReference type="InterPro" id="IPR011006">
    <property type="entry name" value="CheY-like_superfamily"/>
</dbReference>
<dbReference type="SMART" id="SM00862">
    <property type="entry name" value="Trans_reg_C"/>
    <property type="match status" value="1"/>
</dbReference>
<proteinExistence type="predicted"/>
<evidence type="ECO:0000256" key="7">
    <source>
        <dbReference type="PROSITE-ProRule" id="PRU01091"/>
    </source>
</evidence>
<feature type="modified residue" description="4-aspartylphosphate" evidence="6">
    <location>
        <position position="58"/>
    </location>
</feature>
<evidence type="ECO:0000256" key="5">
    <source>
        <dbReference type="ARBA" id="ARBA00023163"/>
    </source>
</evidence>
<protein>
    <submittedName>
        <fullName evidence="10">Alkaline phosphatase synthesis transcriptional regulatory protein PhoP</fullName>
    </submittedName>
</protein>
<accession>A0A5E6M4S4</accession>
<feature type="domain" description="Response regulatory" evidence="8">
    <location>
        <begin position="9"/>
        <end position="125"/>
    </location>
</feature>
<dbReference type="OrthoDB" id="9778145at2"/>
<dbReference type="CDD" id="cd00383">
    <property type="entry name" value="trans_reg_C"/>
    <property type="match status" value="1"/>
</dbReference>
<dbReference type="Pfam" id="PF00486">
    <property type="entry name" value="Trans_reg_C"/>
    <property type="match status" value="1"/>
</dbReference>
<evidence type="ECO:0000256" key="1">
    <source>
        <dbReference type="ARBA" id="ARBA00022553"/>
    </source>
</evidence>
<dbReference type="SMART" id="SM00448">
    <property type="entry name" value="REC"/>
    <property type="match status" value="1"/>
</dbReference>
<dbReference type="EMBL" id="CABFVA020000002">
    <property type="protein sequence ID" value="VVM04361.1"/>
    <property type="molecule type" value="Genomic_DNA"/>
</dbReference>
<dbReference type="PROSITE" id="PS50110">
    <property type="entry name" value="RESPONSE_REGULATORY"/>
    <property type="match status" value="1"/>
</dbReference>
<dbReference type="InterPro" id="IPR001789">
    <property type="entry name" value="Sig_transdc_resp-reg_receiver"/>
</dbReference>
<dbReference type="PANTHER" id="PTHR48111">
    <property type="entry name" value="REGULATOR OF RPOS"/>
    <property type="match status" value="1"/>
</dbReference>
<dbReference type="Gene3D" id="3.40.50.2300">
    <property type="match status" value="1"/>
</dbReference>
<keyword evidence="11" id="KW-1185">Reference proteome</keyword>
<feature type="domain" description="OmpR/PhoB-type" evidence="9">
    <location>
        <begin position="135"/>
        <end position="233"/>
    </location>
</feature>
<dbReference type="RefSeq" id="WP_142658928.1">
    <property type="nucleotide sequence ID" value="NZ_CABFVA020000002.1"/>
</dbReference>
<keyword evidence="1 6" id="KW-0597">Phosphoprotein</keyword>
<dbReference type="InterPro" id="IPR036388">
    <property type="entry name" value="WH-like_DNA-bd_sf"/>
</dbReference>
<evidence type="ECO:0000313" key="10">
    <source>
        <dbReference type="EMBL" id="VVM04361.1"/>
    </source>
</evidence>
<dbReference type="SUPFAM" id="SSF52172">
    <property type="entry name" value="CheY-like"/>
    <property type="match status" value="1"/>
</dbReference>
<keyword evidence="2" id="KW-0902">Two-component regulatory system</keyword>
<dbReference type="Gene3D" id="1.10.10.10">
    <property type="entry name" value="Winged helix-like DNA-binding domain superfamily/Winged helix DNA-binding domain"/>
    <property type="match status" value="1"/>
</dbReference>
<dbReference type="PROSITE" id="PS51755">
    <property type="entry name" value="OMPR_PHOB"/>
    <property type="match status" value="1"/>
</dbReference>
<organism evidence="10 11">
    <name type="scientific">Methylacidimicrobium tartarophylax</name>
    <dbReference type="NCBI Taxonomy" id="1041768"/>
    <lineage>
        <taxon>Bacteria</taxon>
        <taxon>Pseudomonadati</taxon>
        <taxon>Verrucomicrobiota</taxon>
        <taxon>Methylacidimicrobium</taxon>
    </lineage>
</organism>
<keyword evidence="4 7" id="KW-0238">DNA-binding</keyword>
<evidence type="ECO:0000256" key="4">
    <source>
        <dbReference type="ARBA" id="ARBA00023125"/>
    </source>
</evidence>